<dbReference type="Proteomes" id="UP000439550">
    <property type="component" value="Unassembled WGS sequence"/>
</dbReference>
<dbReference type="OrthoDB" id="9804563at2"/>
<evidence type="ECO:0000256" key="2">
    <source>
        <dbReference type="ARBA" id="ARBA00022801"/>
    </source>
</evidence>
<feature type="domain" description="Nudix hydrolase" evidence="4">
    <location>
        <begin position="18"/>
        <end position="152"/>
    </location>
</feature>
<reference evidence="5 6" key="1">
    <citation type="submission" date="2019-10" db="EMBL/GenBank/DDBJ databases">
        <authorList>
            <person name="Dong K."/>
        </authorList>
    </citation>
    <scope>NUCLEOTIDE SEQUENCE [LARGE SCALE GENOMIC DNA]</scope>
    <source>
        <strain evidence="5 6">DSM 28960</strain>
    </source>
</reference>
<protein>
    <submittedName>
        <fullName evidence="5">NUDIX domain-containing protein</fullName>
    </submittedName>
</protein>
<dbReference type="InterPro" id="IPR000086">
    <property type="entry name" value="NUDIX_hydrolase_dom"/>
</dbReference>
<dbReference type="SUPFAM" id="SSF55811">
    <property type="entry name" value="Nudix"/>
    <property type="match status" value="1"/>
</dbReference>
<dbReference type="PROSITE" id="PS00893">
    <property type="entry name" value="NUDIX_BOX"/>
    <property type="match status" value="1"/>
</dbReference>
<dbReference type="Gene3D" id="3.90.79.10">
    <property type="entry name" value="Nucleoside Triphosphate Pyrophosphohydrolase"/>
    <property type="match status" value="1"/>
</dbReference>
<dbReference type="PROSITE" id="PS51462">
    <property type="entry name" value="NUDIX"/>
    <property type="match status" value="1"/>
</dbReference>
<evidence type="ECO:0000313" key="6">
    <source>
        <dbReference type="Proteomes" id="UP000439550"/>
    </source>
</evidence>
<dbReference type="PANTHER" id="PTHR43046">
    <property type="entry name" value="GDP-MANNOSE MANNOSYL HYDROLASE"/>
    <property type="match status" value="1"/>
</dbReference>
<evidence type="ECO:0000259" key="4">
    <source>
        <dbReference type="PROSITE" id="PS51462"/>
    </source>
</evidence>
<dbReference type="InterPro" id="IPR020476">
    <property type="entry name" value="Nudix_hydrolase"/>
</dbReference>
<comment type="similarity">
    <text evidence="3">Belongs to the Nudix hydrolase family.</text>
</comment>
<dbReference type="Pfam" id="PF00293">
    <property type="entry name" value="NUDIX"/>
    <property type="match status" value="1"/>
</dbReference>
<evidence type="ECO:0000256" key="3">
    <source>
        <dbReference type="RuleBase" id="RU003476"/>
    </source>
</evidence>
<comment type="cofactor">
    <cofactor evidence="1">
        <name>Mg(2+)</name>
        <dbReference type="ChEBI" id="CHEBI:18420"/>
    </cofactor>
</comment>
<keyword evidence="6" id="KW-1185">Reference proteome</keyword>
<dbReference type="CDD" id="cd04677">
    <property type="entry name" value="NUDIX_Hydrolase"/>
    <property type="match status" value="1"/>
</dbReference>
<dbReference type="GO" id="GO:0016787">
    <property type="term" value="F:hydrolase activity"/>
    <property type="evidence" value="ECO:0007669"/>
    <property type="project" value="UniProtKB-KW"/>
</dbReference>
<sequence length="163" mass="18437">MAEGYIMALRQKIGHVPLVVACASVIIYDENKGILLQKRKDNGSWCYHGGSIEPGETAKQAAQRELFEEVGLHAQKMNLYTVASGADQHFKYPNGDEVHIVDTVFTCSDFSGAIQLESSEVSDCQWFYWDELPENINLPTKEPIINFVKEHLTNKSKRNKNVY</sequence>
<dbReference type="RefSeq" id="WP_153495853.1">
    <property type="nucleotide sequence ID" value="NZ_CAXYUY010000002.1"/>
</dbReference>
<comment type="caution">
    <text evidence="5">The sequence shown here is derived from an EMBL/GenBank/DDBJ whole genome shotgun (WGS) entry which is preliminary data.</text>
</comment>
<evidence type="ECO:0000313" key="5">
    <source>
        <dbReference type="EMBL" id="MQW39170.1"/>
    </source>
</evidence>
<dbReference type="AlphaFoldDB" id="A0A7X1Z7F1"/>
<name>A0A7X1Z7F1_9LACT</name>
<keyword evidence="2 3" id="KW-0378">Hydrolase</keyword>
<accession>A0A7X1Z7F1</accession>
<organism evidence="5 6">
    <name type="scientific">Lactococcus hircilactis</name>
    <dbReference type="NCBI Taxonomy" id="1494462"/>
    <lineage>
        <taxon>Bacteria</taxon>
        <taxon>Bacillati</taxon>
        <taxon>Bacillota</taxon>
        <taxon>Bacilli</taxon>
        <taxon>Lactobacillales</taxon>
        <taxon>Streptococcaceae</taxon>
        <taxon>Lactococcus</taxon>
    </lineage>
</organism>
<gene>
    <name evidence="5" type="ORF">GHI93_04350</name>
</gene>
<dbReference type="PANTHER" id="PTHR43046:SF2">
    <property type="entry name" value="8-OXO-DGTP DIPHOSPHATASE-RELATED"/>
    <property type="match status" value="1"/>
</dbReference>
<proteinExistence type="inferred from homology"/>
<dbReference type="InterPro" id="IPR020084">
    <property type="entry name" value="NUDIX_hydrolase_CS"/>
</dbReference>
<dbReference type="PRINTS" id="PR00502">
    <property type="entry name" value="NUDIXFAMILY"/>
</dbReference>
<evidence type="ECO:0000256" key="1">
    <source>
        <dbReference type="ARBA" id="ARBA00001946"/>
    </source>
</evidence>
<dbReference type="InterPro" id="IPR015797">
    <property type="entry name" value="NUDIX_hydrolase-like_dom_sf"/>
</dbReference>
<dbReference type="EMBL" id="WITJ01000005">
    <property type="protein sequence ID" value="MQW39170.1"/>
    <property type="molecule type" value="Genomic_DNA"/>
</dbReference>